<dbReference type="Gene3D" id="1.10.10.2830">
    <property type="match status" value="1"/>
</dbReference>
<dbReference type="NCBIfam" id="TIGR00180">
    <property type="entry name" value="parB_part"/>
    <property type="match status" value="1"/>
</dbReference>
<dbReference type="GO" id="GO:0005694">
    <property type="term" value="C:chromosome"/>
    <property type="evidence" value="ECO:0007669"/>
    <property type="project" value="TreeGrafter"/>
</dbReference>
<feature type="domain" description="ParB-like N-terminal" evidence="2">
    <location>
        <begin position="10"/>
        <end position="100"/>
    </location>
</feature>
<proteinExistence type="inferred from homology"/>
<dbReference type="InterPro" id="IPR011111">
    <property type="entry name" value="Plasmid_RepB"/>
</dbReference>
<dbReference type="Pfam" id="PF07506">
    <property type="entry name" value="RepB"/>
    <property type="match status" value="1"/>
</dbReference>
<accession>B4CXH8</accession>
<dbReference type="AlphaFoldDB" id="B4CXH8"/>
<evidence type="ECO:0000313" key="4">
    <source>
        <dbReference type="Proteomes" id="UP000005824"/>
    </source>
</evidence>
<dbReference type="InterPro" id="IPR036086">
    <property type="entry name" value="ParB/Sulfiredoxin_sf"/>
</dbReference>
<dbReference type="EMBL" id="ABVL01000003">
    <property type="protein sequence ID" value="EDY20976.1"/>
    <property type="molecule type" value="Genomic_DNA"/>
</dbReference>
<dbReference type="CDD" id="cd16411">
    <property type="entry name" value="ParB_N_like"/>
    <property type="match status" value="1"/>
</dbReference>
<comment type="similarity">
    <text evidence="1">Belongs to the ParB family.</text>
</comment>
<name>B4CXH8_9BACT</name>
<dbReference type="SUPFAM" id="SSF110849">
    <property type="entry name" value="ParB/Sulfiredoxin"/>
    <property type="match status" value="1"/>
</dbReference>
<dbReference type="SMART" id="SM00470">
    <property type="entry name" value="ParB"/>
    <property type="match status" value="1"/>
</dbReference>
<dbReference type="SUPFAM" id="SSF109709">
    <property type="entry name" value="KorB DNA-binding domain-like"/>
    <property type="match status" value="1"/>
</dbReference>
<dbReference type="Proteomes" id="UP000005824">
    <property type="component" value="Unassembled WGS sequence"/>
</dbReference>
<protein>
    <submittedName>
        <fullName evidence="3">ParB-like partition protein</fullName>
    </submittedName>
</protein>
<keyword evidence="4" id="KW-1185">Reference proteome</keyword>
<dbReference type="PANTHER" id="PTHR33375">
    <property type="entry name" value="CHROMOSOME-PARTITIONING PROTEIN PARB-RELATED"/>
    <property type="match status" value="1"/>
</dbReference>
<dbReference type="GO" id="GO:0003677">
    <property type="term" value="F:DNA binding"/>
    <property type="evidence" value="ECO:0007669"/>
    <property type="project" value="InterPro"/>
</dbReference>
<dbReference type="eggNOG" id="COG1475">
    <property type="taxonomic scope" value="Bacteria"/>
</dbReference>
<dbReference type="PANTHER" id="PTHR33375:SF1">
    <property type="entry name" value="CHROMOSOME-PARTITIONING PROTEIN PARB-RELATED"/>
    <property type="match status" value="1"/>
</dbReference>
<evidence type="ECO:0000313" key="3">
    <source>
        <dbReference type="EMBL" id="EDY20976.1"/>
    </source>
</evidence>
<sequence>MKPKDENHVQMIPIESIRIINSRERDRVKHDQIRESIAKVGLKKPIQVSRRSETDEAGYDLVYGEGRLKAFIALGAKEIPAIVVDLPKDERLLRSLVENMARRHHNPIALVREIERLQGLGHTPQAISKKIGVADSFVYQLLKLVRAGEERLVNAALTGKVPISVAIDISNTDSPEAQRELLKAYETKKLTLSSLRVVKRLIEQRRIFGKSRGTGPRGTGQSPSADTFVNAYRRETERQRTLVKKAALAEERLLFIITALKSLLEDEDFTTLLRAEDLDTMPEYLAERIKKNTNRERAA</sequence>
<evidence type="ECO:0000259" key="2">
    <source>
        <dbReference type="SMART" id="SM00470"/>
    </source>
</evidence>
<evidence type="ECO:0000256" key="1">
    <source>
        <dbReference type="ARBA" id="ARBA00006295"/>
    </source>
</evidence>
<dbReference type="InterPro" id="IPR050336">
    <property type="entry name" value="Chromosome_partition/occlusion"/>
</dbReference>
<dbReference type="InParanoid" id="B4CXH8"/>
<dbReference type="InterPro" id="IPR004437">
    <property type="entry name" value="ParB/RepB/Spo0J"/>
</dbReference>
<dbReference type="Pfam" id="PF02195">
    <property type="entry name" value="ParB_N"/>
    <property type="match status" value="1"/>
</dbReference>
<reference evidence="3 4" key="1">
    <citation type="journal article" date="2011" name="J. Bacteriol.">
        <title>Genome sequence of Chthoniobacter flavus Ellin428, an aerobic heterotrophic soil bacterium.</title>
        <authorList>
            <person name="Kant R."/>
            <person name="van Passel M.W."/>
            <person name="Palva A."/>
            <person name="Lucas S."/>
            <person name="Lapidus A."/>
            <person name="Glavina Del Rio T."/>
            <person name="Dalin E."/>
            <person name="Tice H."/>
            <person name="Bruce D."/>
            <person name="Goodwin L."/>
            <person name="Pitluck S."/>
            <person name="Larimer F.W."/>
            <person name="Land M.L."/>
            <person name="Hauser L."/>
            <person name="Sangwan P."/>
            <person name="de Vos W.M."/>
            <person name="Janssen P.H."/>
            <person name="Smidt H."/>
        </authorList>
    </citation>
    <scope>NUCLEOTIDE SEQUENCE [LARGE SCALE GENOMIC DNA]</scope>
    <source>
        <strain evidence="3 4">Ellin428</strain>
    </source>
</reference>
<dbReference type="InterPro" id="IPR003115">
    <property type="entry name" value="ParB_N"/>
</dbReference>
<gene>
    <name evidence="3" type="ORF">CfE428DRAFT_1269</name>
</gene>
<dbReference type="STRING" id="497964.CfE428DRAFT_1269"/>
<dbReference type="GO" id="GO:0007059">
    <property type="term" value="P:chromosome segregation"/>
    <property type="evidence" value="ECO:0007669"/>
    <property type="project" value="TreeGrafter"/>
</dbReference>
<comment type="caution">
    <text evidence="3">The sequence shown here is derived from an EMBL/GenBank/DDBJ whole genome shotgun (WGS) entry which is preliminary data.</text>
</comment>
<organism evidence="3 4">
    <name type="scientific">Chthoniobacter flavus Ellin428</name>
    <dbReference type="NCBI Taxonomy" id="497964"/>
    <lineage>
        <taxon>Bacteria</taxon>
        <taxon>Pseudomonadati</taxon>
        <taxon>Verrucomicrobiota</taxon>
        <taxon>Spartobacteria</taxon>
        <taxon>Chthoniobacterales</taxon>
        <taxon>Chthoniobacteraceae</taxon>
        <taxon>Chthoniobacter</taxon>
    </lineage>
</organism>
<dbReference type="Gene3D" id="3.90.1530.30">
    <property type="match status" value="1"/>
</dbReference>